<gene>
    <name evidence="2" type="primary">g6474</name>
    <name evidence="2" type="ORF">VP750_LOCUS5540</name>
</gene>
<reference evidence="2 3" key="1">
    <citation type="submission" date="2024-06" db="EMBL/GenBank/DDBJ databases">
        <authorList>
            <person name="Kraege A."/>
            <person name="Thomma B."/>
        </authorList>
    </citation>
    <scope>NUCLEOTIDE SEQUENCE [LARGE SCALE GENOMIC DNA]</scope>
</reference>
<evidence type="ECO:0000256" key="1">
    <source>
        <dbReference type="SAM" id="MobiDB-lite"/>
    </source>
</evidence>
<accession>A0ABP1FXY5</accession>
<name>A0ABP1FXY5_9CHLO</name>
<protein>
    <submittedName>
        <fullName evidence="2">G6474 protein</fullName>
    </submittedName>
</protein>
<dbReference type="Proteomes" id="UP001497392">
    <property type="component" value="Unassembled WGS sequence"/>
</dbReference>
<dbReference type="EMBL" id="CAXHTA020000009">
    <property type="protein sequence ID" value="CAL5223881.1"/>
    <property type="molecule type" value="Genomic_DNA"/>
</dbReference>
<sequence length="131" mass="14479">MNRNQKSLLSQPLLEELHIGGTRQLSKPSSQQKAGQSTSGHERVPWLYVADARHAHADVIPFTLFDRYKLNVDYDEAGIGGSEPQDPEYPRLKPVGVYPVEGGWARIRLEDVAGKGEEGYSALYVVPGFTA</sequence>
<comment type="caution">
    <text evidence="2">The sequence shown here is derived from an EMBL/GenBank/DDBJ whole genome shotgun (WGS) entry which is preliminary data.</text>
</comment>
<organism evidence="2 3">
    <name type="scientific">Coccomyxa viridis</name>
    <dbReference type="NCBI Taxonomy" id="1274662"/>
    <lineage>
        <taxon>Eukaryota</taxon>
        <taxon>Viridiplantae</taxon>
        <taxon>Chlorophyta</taxon>
        <taxon>core chlorophytes</taxon>
        <taxon>Trebouxiophyceae</taxon>
        <taxon>Trebouxiophyceae incertae sedis</taxon>
        <taxon>Coccomyxaceae</taxon>
        <taxon>Coccomyxa</taxon>
    </lineage>
</organism>
<feature type="region of interest" description="Disordered" evidence="1">
    <location>
        <begin position="19"/>
        <end position="41"/>
    </location>
</feature>
<evidence type="ECO:0000313" key="2">
    <source>
        <dbReference type="EMBL" id="CAL5223881.1"/>
    </source>
</evidence>
<keyword evidence="3" id="KW-1185">Reference proteome</keyword>
<feature type="compositionally biased region" description="Polar residues" evidence="1">
    <location>
        <begin position="23"/>
        <end position="39"/>
    </location>
</feature>
<evidence type="ECO:0000313" key="3">
    <source>
        <dbReference type="Proteomes" id="UP001497392"/>
    </source>
</evidence>
<proteinExistence type="predicted"/>